<comment type="caution">
    <text evidence="1">The sequence shown here is derived from an EMBL/GenBank/DDBJ whole genome shotgun (WGS) entry which is preliminary data.</text>
</comment>
<dbReference type="EMBL" id="JAFNEN010003356">
    <property type="protein sequence ID" value="KAG8171942.1"/>
    <property type="molecule type" value="Genomic_DNA"/>
</dbReference>
<protein>
    <submittedName>
        <fullName evidence="1">Uncharacterized protein</fullName>
    </submittedName>
</protein>
<reference evidence="1 2" key="1">
    <citation type="journal article" date="2022" name="Nat. Ecol. Evol.">
        <title>A masculinizing supergene underlies an exaggerated male reproductive morph in a spider.</title>
        <authorList>
            <person name="Hendrickx F."/>
            <person name="De Corte Z."/>
            <person name="Sonet G."/>
            <person name="Van Belleghem S.M."/>
            <person name="Kostlbacher S."/>
            <person name="Vangestel C."/>
        </authorList>
    </citation>
    <scope>NUCLEOTIDE SEQUENCE [LARGE SCALE GENOMIC DNA]</scope>
    <source>
        <strain evidence="1">W744_W776</strain>
    </source>
</reference>
<evidence type="ECO:0000313" key="2">
    <source>
        <dbReference type="Proteomes" id="UP000827092"/>
    </source>
</evidence>
<sequence length="50" mass="5194">LTMGGGRKCSVPGVPSNYSSQILISHVSSILRTEGNPGFVQSIVGILHQA</sequence>
<evidence type="ECO:0000313" key="1">
    <source>
        <dbReference type="EMBL" id="KAG8171942.1"/>
    </source>
</evidence>
<dbReference type="AlphaFoldDB" id="A0AAV6TJ60"/>
<dbReference type="Proteomes" id="UP000827092">
    <property type="component" value="Unassembled WGS sequence"/>
</dbReference>
<feature type="non-terminal residue" evidence="1">
    <location>
        <position position="1"/>
    </location>
</feature>
<accession>A0AAV6TJ60</accession>
<keyword evidence="2" id="KW-1185">Reference proteome</keyword>
<proteinExistence type="predicted"/>
<gene>
    <name evidence="1" type="ORF">JTE90_019784</name>
</gene>
<name>A0AAV6TJ60_9ARAC</name>
<organism evidence="1 2">
    <name type="scientific">Oedothorax gibbosus</name>
    <dbReference type="NCBI Taxonomy" id="931172"/>
    <lineage>
        <taxon>Eukaryota</taxon>
        <taxon>Metazoa</taxon>
        <taxon>Ecdysozoa</taxon>
        <taxon>Arthropoda</taxon>
        <taxon>Chelicerata</taxon>
        <taxon>Arachnida</taxon>
        <taxon>Araneae</taxon>
        <taxon>Araneomorphae</taxon>
        <taxon>Entelegynae</taxon>
        <taxon>Araneoidea</taxon>
        <taxon>Linyphiidae</taxon>
        <taxon>Erigoninae</taxon>
        <taxon>Oedothorax</taxon>
    </lineage>
</organism>